<evidence type="ECO:0000313" key="2">
    <source>
        <dbReference type="Proteomes" id="UP000887565"/>
    </source>
</evidence>
<dbReference type="WBParaSite" id="nRc.2.0.1.t09639-RA">
    <property type="protein sequence ID" value="nRc.2.0.1.t09639-RA"/>
    <property type="gene ID" value="nRc.2.0.1.g09639"/>
</dbReference>
<protein>
    <submittedName>
        <fullName evidence="3">Uncharacterized protein</fullName>
    </submittedName>
</protein>
<dbReference type="Proteomes" id="UP000887565">
    <property type="component" value="Unplaced"/>
</dbReference>
<accession>A0A915I676</accession>
<keyword evidence="1" id="KW-0472">Membrane</keyword>
<keyword evidence="1" id="KW-1133">Transmembrane helix</keyword>
<keyword evidence="1" id="KW-0812">Transmembrane</keyword>
<proteinExistence type="predicted"/>
<organism evidence="2 3">
    <name type="scientific">Romanomermis culicivorax</name>
    <name type="common">Nematode worm</name>
    <dbReference type="NCBI Taxonomy" id="13658"/>
    <lineage>
        <taxon>Eukaryota</taxon>
        <taxon>Metazoa</taxon>
        <taxon>Ecdysozoa</taxon>
        <taxon>Nematoda</taxon>
        <taxon>Enoplea</taxon>
        <taxon>Dorylaimia</taxon>
        <taxon>Mermithida</taxon>
        <taxon>Mermithoidea</taxon>
        <taxon>Mermithidae</taxon>
        <taxon>Romanomermis</taxon>
    </lineage>
</organism>
<dbReference type="AlphaFoldDB" id="A0A915I676"/>
<evidence type="ECO:0000313" key="3">
    <source>
        <dbReference type="WBParaSite" id="nRc.2.0.1.t09639-RA"/>
    </source>
</evidence>
<name>A0A915I676_ROMCU</name>
<reference evidence="3" key="1">
    <citation type="submission" date="2022-11" db="UniProtKB">
        <authorList>
            <consortium name="WormBaseParasite"/>
        </authorList>
    </citation>
    <scope>IDENTIFICATION</scope>
</reference>
<feature type="transmembrane region" description="Helical" evidence="1">
    <location>
        <begin position="20"/>
        <end position="43"/>
    </location>
</feature>
<keyword evidence="2" id="KW-1185">Reference proteome</keyword>
<evidence type="ECO:0000256" key="1">
    <source>
        <dbReference type="SAM" id="Phobius"/>
    </source>
</evidence>
<sequence length="127" mass="14396">MKKRKKKVTGTYFVDKQAIVDPALLIVVLSYIVPIVSSSMWAVHCRRPFSGSRQTKIAYLGLKNKAFSEVLFKRHRSVRTWILGGLDSYGFLVVKGGWLTSNKNLKWAVWTINNVAGRAVWVEKGLN</sequence>